<name>A0A6J2YP86_SITOR</name>
<accession>A0A6J2YP86</accession>
<comment type="subcellular location">
    <subcellularLocation>
        <location evidence="1">Nucleus</location>
    </subcellularLocation>
</comment>
<feature type="domain" description="C2H2-type" evidence="9">
    <location>
        <begin position="51"/>
        <end position="74"/>
    </location>
</feature>
<evidence type="ECO:0000256" key="4">
    <source>
        <dbReference type="ARBA" id="ARBA00022737"/>
    </source>
</evidence>
<protein>
    <submittedName>
        <fullName evidence="11">Gastrula zinc finger protein XlCGF26.1-like isoform X1</fullName>
    </submittedName>
</protein>
<dbReference type="KEGG" id="soy:115889282"/>
<dbReference type="PROSITE" id="PS00028">
    <property type="entry name" value="ZINC_FINGER_C2H2_1"/>
    <property type="match status" value="4"/>
</dbReference>
<comment type="similarity">
    <text evidence="2">Belongs to the krueppel C2H2-type zinc-finger protein family.</text>
</comment>
<feature type="domain" description="C2H2-type" evidence="9">
    <location>
        <begin position="226"/>
        <end position="253"/>
    </location>
</feature>
<dbReference type="FunFam" id="3.30.160.60:FF:000183">
    <property type="entry name" value="E3 ubiquitin-protein ligase ZFP91"/>
    <property type="match status" value="1"/>
</dbReference>
<evidence type="ECO:0000313" key="11">
    <source>
        <dbReference type="RefSeq" id="XP_030765089.1"/>
    </source>
</evidence>
<feature type="domain" description="C2H2-type" evidence="9">
    <location>
        <begin position="89"/>
        <end position="116"/>
    </location>
</feature>
<feature type="domain" description="C2H2-type" evidence="9">
    <location>
        <begin position="257"/>
        <end position="285"/>
    </location>
</feature>
<evidence type="ECO:0000256" key="3">
    <source>
        <dbReference type="ARBA" id="ARBA00022723"/>
    </source>
</evidence>
<feature type="domain" description="C2H2-type" evidence="9">
    <location>
        <begin position="187"/>
        <end position="215"/>
    </location>
</feature>
<evidence type="ECO:0000256" key="7">
    <source>
        <dbReference type="ARBA" id="ARBA00023242"/>
    </source>
</evidence>
<dbReference type="GO" id="GO:0060255">
    <property type="term" value="P:regulation of macromolecule metabolic process"/>
    <property type="evidence" value="ECO:0007669"/>
    <property type="project" value="UniProtKB-ARBA"/>
</dbReference>
<dbReference type="Proteomes" id="UP000504635">
    <property type="component" value="Unplaced"/>
</dbReference>
<organism evidence="10 11">
    <name type="scientific">Sitophilus oryzae</name>
    <name type="common">Rice weevil</name>
    <name type="synonym">Curculio oryzae</name>
    <dbReference type="NCBI Taxonomy" id="7048"/>
    <lineage>
        <taxon>Eukaryota</taxon>
        <taxon>Metazoa</taxon>
        <taxon>Ecdysozoa</taxon>
        <taxon>Arthropoda</taxon>
        <taxon>Hexapoda</taxon>
        <taxon>Insecta</taxon>
        <taxon>Pterygota</taxon>
        <taxon>Neoptera</taxon>
        <taxon>Endopterygota</taxon>
        <taxon>Coleoptera</taxon>
        <taxon>Polyphaga</taxon>
        <taxon>Cucujiformia</taxon>
        <taxon>Curculionidae</taxon>
        <taxon>Dryophthorinae</taxon>
        <taxon>Sitophilus</taxon>
    </lineage>
</organism>
<dbReference type="SMART" id="SM00355">
    <property type="entry name" value="ZnF_C2H2"/>
    <property type="match status" value="8"/>
</dbReference>
<evidence type="ECO:0000313" key="10">
    <source>
        <dbReference type="Proteomes" id="UP000504635"/>
    </source>
</evidence>
<reference evidence="11" key="1">
    <citation type="submission" date="2025-08" db="UniProtKB">
        <authorList>
            <consortium name="RefSeq"/>
        </authorList>
    </citation>
    <scope>IDENTIFICATION</scope>
    <source>
        <tissue evidence="11">Gonads</tissue>
    </source>
</reference>
<evidence type="ECO:0000256" key="8">
    <source>
        <dbReference type="PROSITE-ProRule" id="PRU00042"/>
    </source>
</evidence>
<keyword evidence="3" id="KW-0479">Metal-binding</keyword>
<dbReference type="InParanoid" id="A0A6J2YP86"/>
<feature type="domain" description="C2H2-type" evidence="9">
    <location>
        <begin position="156"/>
        <end position="183"/>
    </location>
</feature>
<keyword evidence="5 8" id="KW-0863">Zinc-finger</keyword>
<dbReference type="SUPFAM" id="SSF57667">
    <property type="entry name" value="beta-beta-alpha zinc fingers"/>
    <property type="match status" value="3"/>
</dbReference>
<dbReference type="PANTHER" id="PTHR24379">
    <property type="entry name" value="KRAB AND ZINC FINGER DOMAIN-CONTAINING"/>
    <property type="match status" value="1"/>
</dbReference>
<dbReference type="GO" id="GO:0005634">
    <property type="term" value="C:nucleus"/>
    <property type="evidence" value="ECO:0007669"/>
    <property type="project" value="UniProtKB-SubCell"/>
</dbReference>
<evidence type="ECO:0000256" key="2">
    <source>
        <dbReference type="ARBA" id="ARBA00006991"/>
    </source>
</evidence>
<gene>
    <name evidence="11" type="primary">LOC115889282</name>
</gene>
<sequence>MDNIDEVDLKPVKRSQKNVYRCTLCGFKTRHKSSLNKHRDIHLAPEERQLFACAHCDKKYRKKDNLKDHLEYNHIDSLIKMNESQKKVYRCSICSYQTRHMTHLRRHEEVHVAPEERQWFACAHCERKYMTKRNLIDHLKDNHTDSRLKEVQKKVHTCSTCSYQTQYMSKLSRHEKVHLAPEERQMFTCAHCNNKYRTKHGLQRHLKHDHVGSREKESNESQEKVYRCTSCNHQTRHMASLRQHKKIHLAPEKQQMLVCAQCDEEFMSNRILQNHIKRDHIDSRNADCISPNDEVVLDSLKIEIDDYTPHLDDFKNAECLSITNKVKSEDFFKIEPDDVEPVLNKNMHGDFTTTENLSVTEKIYITLEDYIKMEADDDDEDTRF</sequence>
<dbReference type="Gene3D" id="3.30.160.60">
    <property type="entry name" value="Classic Zinc Finger"/>
    <property type="match status" value="4"/>
</dbReference>
<dbReference type="RefSeq" id="XP_030765089.1">
    <property type="nucleotide sequence ID" value="XM_030909229.1"/>
</dbReference>
<keyword evidence="6" id="KW-0862">Zinc</keyword>
<dbReference type="Pfam" id="PF00096">
    <property type="entry name" value="zf-C2H2"/>
    <property type="match status" value="2"/>
</dbReference>
<dbReference type="AlphaFoldDB" id="A0A6J2YP86"/>
<keyword evidence="4" id="KW-0677">Repeat</keyword>
<keyword evidence="7" id="KW-0539">Nucleus</keyword>
<evidence type="ECO:0000256" key="6">
    <source>
        <dbReference type="ARBA" id="ARBA00022833"/>
    </source>
</evidence>
<dbReference type="FunCoup" id="A0A6J2YP86">
    <property type="interactions" value="374"/>
</dbReference>
<keyword evidence="10" id="KW-1185">Reference proteome</keyword>
<dbReference type="InterPro" id="IPR036236">
    <property type="entry name" value="Znf_C2H2_sf"/>
</dbReference>
<dbReference type="GO" id="GO:0080090">
    <property type="term" value="P:regulation of primary metabolic process"/>
    <property type="evidence" value="ECO:0007669"/>
    <property type="project" value="UniProtKB-ARBA"/>
</dbReference>
<dbReference type="OrthoDB" id="3561125at2759"/>
<feature type="domain" description="C2H2-type" evidence="9">
    <location>
        <begin position="120"/>
        <end position="148"/>
    </location>
</feature>
<dbReference type="InterPro" id="IPR013087">
    <property type="entry name" value="Znf_C2H2_type"/>
</dbReference>
<dbReference type="GeneID" id="115889282"/>
<proteinExistence type="inferred from homology"/>
<dbReference type="GO" id="GO:0008270">
    <property type="term" value="F:zinc ion binding"/>
    <property type="evidence" value="ECO:0007669"/>
    <property type="project" value="UniProtKB-KW"/>
</dbReference>
<feature type="domain" description="C2H2-type" evidence="9">
    <location>
        <begin position="20"/>
        <end position="47"/>
    </location>
</feature>
<evidence type="ECO:0000256" key="5">
    <source>
        <dbReference type="ARBA" id="ARBA00022771"/>
    </source>
</evidence>
<dbReference type="PROSITE" id="PS50157">
    <property type="entry name" value="ZINC_FINGER_C2H2_2"/>
    <property type="match status" value="8"/>
</dbReference>
<dbReference type="PANTHER" id="PTHR24379:SF121">
    <property type="entry name" value="C2H2-TYPE DOMAIN-CONTAINING PROTEIN"/>
    <property type="match status" value="1"/>
</dbReference>
<evidence type="ECO:0000259" key="9">
    <source>
        <dbReference type="PROSITE" id="PS50157"/>
    </source>
</evidence>
<evidence type="ECO:0000256" key="1">
    <source>
        <dbReference type="ARBA" id="ARBA00004123"/>
    </source>
</evidence>